<evidence type="ECO:0000256" key="14">
    <source>
        <dbReference type="ARBA" id="ARBA00022833"/>
    </source>
</evidence>
<keyword evidence="19" id="KW-0458">Lysosome</keyword>
<evidence type="ECO:0000256" key="1">
    <source>
        <dbReference type="ARBA" id="ARBA00004240"/>
    </source>
</evidence>
<evidence type="ECO:0000313" key="24">
    <source>
        <dbReference type="Proteomes" id="UP001153954"/>
    </source>
</evidence>
<keyword evidence="11" id="KW-0732">Signal</keyword>
<evidence type="ECO:0000256" key="5">
    <source>
        <dbReference type="ARBA" id="ARBA00010918"/>
    </source>
</evidence>
<comment type="similarity">
    <text evidence="5">Belongs to the peptidase M28 family.</text>
</comment>
<dbReference type="InterPro" id="IPR007484">
    <property type="entry name" value="Peptidase_M28"/>
</dbReference>
<evidence type="ECO:0000256" key="4">
    <source>
        <dbReference type="ARBA" id="ARBA00004613"/>
    </source>
</evidence>
<evidence type="ECO:0000256" key="6">
    <source>
        <dbReference type="ARBA" id="ARBA00014116"/>
    </source>
</evidence>
<evidence type="ECO:0000256" key="11">
    <source>
        <dbReference type="ARBA" id="ARBA00022729"/>
    </source>
</evidence>
<dbReference type="GO" id="GO:0004180">
    <property type="term" value="F:carboxypeptidase activity"/>
    <property type="evidence" value="ECO:0007669"/>
    <property type="project" value="UniProtKB-KW"/>
</dbReference>
<keyword evidence="12" id="KW-0378">Hydrolase</keyword>
<proteinExistence type="inferred from homology"/>
<dbReference type="GO" id="GO:0070573">
    <property type="term" value="F:metallodipeptidase activity"/>
    <property type="evidence" value="ECO:0007669"/>
    <property type="project" value="InterPro"/>
</dbReference>
<dbReference type="Gene3D" id="3.40.630.10">
    <property type="entry name" value="Zn peptidases"/>
    <property type="match status" value="1"/>
</dbReference>
<comment type="caution">
    <text evidence="23">The sequence shown here is derived from an EMBL/GenBank/DDBJ whole genome shotgun (WGS) entry which is preliminary data.</text>
</comment>
<evidence type="ECO:0000256" key="16">
    <source>
        <dbReference type="ARBA" id="ARBA00023049"/>
    </source>
</evidence>
<evidence type="ECO:0000256" key="21">
    <source>
        <dbReference type="ARBA" id="ARBA00033328"/>
    </source>
</evidence>
<comment type="subunit">
    <text evidence="20">Homodimer. The monomeric form is inactive while the homodimer is active.</text>
</comment>
<keyword evidence="14" id="KW-0862">Zinc</keyword>
<evidence type="ECO:0000256" key="17">
    <source>
        <dbReference type="ARBA" id="ARBA00023145"/>
    </source>
</evidence>
<dbReference type="GO" id="GO:0005783">
    <property type="term" value="C:endoplasmic reticulum"/>
    <property type="evidence" value="ECO:0007669"/>
    <property type="project" value="UniProtKB-SubCell"/>
</dbReference>
<keyword evidence="16" id="KW-0482">Metalloprotease</keyword>
<accession>A0AAU9U0Z6</accession>
<evidence type="ECO:0000313" key="23">
    <source>
        <dbReference type="EMBL" id="CAH2091758.1"/>
    </source>
</evidence>
<organism evidence="23 24">
    <name type="scientific">Euphydryas editha</name>
    <name type="common">Edith's checkerspot</name>
    <dbReference type="NCBI Taxonomy" id="104508"/>
    <lineage>
        <taxon>Eukaryota</taxon>
        <taxon>Metazoa</taxon>
        <taxon>Ecdysozoa</taxon>
        <taxon>Arthropoda</taxon>
        <taxon>Hexapoda</taxon>
        <taxon>Insecta</taxon>
        <taxon>Pterygota</taxon>
        <taxon>Neoptera</taxon>
        <taxon>Endopterygota</taxon>
        <taxon>Lepidoptera</taxon>
        <taxon>Glossata</taxon>
        <taxon>Ditrysia</taxon>
        <taxon>Papilionoidea</taxon>
        <taxon>Nymphalidae</taxon>
        <taxon>Nymphalinae</taxon>
        <taxon>Euphydryas</taxon>
    </lineage>
</organism>
<dbReference type="Gene3D" id="3.50.30.30">
    <property type="match status" value="1"/>
</dbReference>
<reference evidence="23" key="1">
    <citation type="submission" date="2022-03" db="EMBL/GenBank/DDBJ databases">
        <authorList>
            <person name="Tunstrom K."/>
        </authorList>
    </citation>
    <scope>NUCLEOTIDE SEQUENCE</scope>
</reference>
<feature type="domain" description="Peptidase M28" evidence="22">
    <location>
        <begin position="258"/>
        <end position="444"/>
    </location>
</feature>
<evidence type="ECO:0000259" key="22">
    <source>
        <dbReference type="Pfam" id="PF04389"/>
    </source>
</evidence>
<dbReference type="Proteomes" id="UP001153954">
    <property type="component" value="Unassembled WGS sequence"/>
</dbReference>
<evidence type="ECO:0000256" key="9">
    <source>
        <dbReference type="ARBA" id="ARBA00022670"/>
    </source>
</evidence>
<evidence type="ECO:0000256" key="3">
    <source>
        <dbReference type="ARBA" id="ARBA00004555"/>
    </source>
</evidence>
<evidence type="ECO:0000256" key="15">
    <source>
        <dbReference type="ARBA" id="ARBA00023034"/>
    </source>
</evidence>
<dbReference type="PANTHER" id="PTHR12053:SF3">
    <property type="entry name" value="CARBOXYPEPTIDASE Q"/>
    <property type="match status" value="1"/>
</dbReference>
<dbReference type="GO" id="GO:0005615">
    <property type="term" value="C:extracellular space"/>
    <property type="evidence" value="ECO:0007669"/>
    <property type="project" value="TreeGrafter"/>
</dbReference>
<dbReference type="GO" id="GO:0043171">
    <property type="term" value="P:peptide catabolic process"/>
    <property type="evidence" value="ECO:0007669"/>
    <property type="project" value="TreeGrafter"/>
</dbReference>
<keyword evidence="24" id="KW-1185">Reference proteome</keyword>
<dbReference type="AlphaFoldDB" id="A0AAU9U0Z6"/>
<evidence type="ECO:0000256" key="8">
    <source>
        <dbReference type="ARBA" id="ARBA00022645"/>
    </source>
</evidence>
<dbReference type="FunFam" id="3.50.30.30:FF:000009">
    <property type="entry name" value="Carboxypeptidase Q"/>
    <property type="match status" value="1"/>
</dbReference>
<keyword evidence="13" id="KW-0256">Endoplasmic reticulum</keyword>
<dbReference type="GO" id="GO:0005794">
    <property type="term" value="C:Golgi apparatus"/>
    <property type="evidence" value="ECO:0007669"/>
    <property type="project" value="UniProtKB-SubCell"/>
</dbReference>
<keyword evidence="10" id="KW-0479">Metal-binding</keyword>
<evidence type="ECO:0000256" key="13">
    <source>
        <dbReference type="ARBA" id="ARBA00022824"/>
    </source>
</evidence>
<name>A0AAU9U0Z6_EUPED</name>
<comment type="subcellular location">
    <subcellularLocation>
        <location evidence="1">Endoplasmic reticulum</location>
    </subcellularLocation>
    <subcellularLocation>
        <location evidence="3">Golgi apparatus</location>
    </subcellularLocation>
    <subcellularLocation>
        <location evidence="2">Lysosome</location>
    </subcellularLocation>
    <subcellularLocation>
        <location evidence="4">Secreted</location>
    </subcellularLocation>
</comment>
<dbReference type="GO" id="GO:0046872">
    <property type="term" value="F:metal ion binding"/>
    <property type="evidence" value="ECO:0007669"/>
    <property type="project" value="UniProtKB-KW"/>
</dbReference>
<evidence type="ECO:0000256" key="12">
    <source>
        <dbReference type="ARBA" id="ARBA00022801"/>
    </source>
</evidence>
<dbReference type="InterPro" id="IPR039866">
    <property type="entry name" value="CPQ"/>
</dbReference>
<keyword evidence="9" id="KW-0645">Protease</keyword>
<dbReference type="Pfam" id="PF04389">
    <property type="entry name" value="Peptidase_M28"/>
    <property type="match status" value="1"/>
</dbReference>
<dbReference type="SUPFAM" id="SSF53187">
    <property type="entry name" value="Zn-dependent exopeptidases"/>
    <property type="match status" value="1"/>
</dbReference>
<protein>
    <recommendedName>
        <fullName evidence="6">Carboxypeptidase Q</fullName>
    </recommendedName>
    <alternativeName>
        <fullName evidence="21">Plasma glutamate carboxypeptidase</fullName>
    </alternativeName>
</protein>
<dbReference type="EMBL" id="CAKOGL010000011">
    <property type="protein sequence ID" value="CAH2091758.1"/>
    <property type="molecule type" value="Genomic_DNA"/>
</dbReference>
<keyword evidence="18" id="KW-0325">Glycoprotein</keyword>
<dbReference type="PANTHER" id="PTHR12053">
    <property type="entry name" value="PROTEASE FAMILY M28 PLASMA GLUTAMATE CARBOXYPEPTIDASE-RELATED"/>
    <property type="match status" value="1"/>
</dbReference>
<dbReference type="GO" id="GO:0006508">
    <property type="term" value="P:proteolysis"/>
    <property type="evidence" value="ECO:0007669"/>
    <property type="project" value="UniProtKB-KW"/>
</dbReference>
<evidence type="ECO:0000256" key="18">
    <source>
        <dbReference type="ARBA" id="ARBA00023180"/>
    </source>
</evidence>
<evidence type="ECO:0000256" key="2">
    <source>
        <dbReference type="ARBA" id="ARBA00004371"/>
    </source>
</evidence>
<evidence type="ECO:0000256" key="20">
    <source>
        <dbReference type="ARBA" id="ARBA00025833"/>
    </source>
</evidence>
<keyword evidence="17" id="KW-0865">Zymogen</keyword>
<evidence type="ECO:0000256" key="19">
    <source>
        <dbReference type="ARBA" id="ARBA00023228"/>
    </source>
</evidence>
<keyword evidence="8" id="KW-0121">Carboxypeptidase</keyword>
<dbReference type="GO" id="GO:0005764">
    <property type="term" value="C:lysosome"/>
    <property type="evidence" value="ECO:0007669"/>
    <property type="project" value="UniProtKB-SubCell"/>
</dbReference>
<evidence type="ECO:0000256" key="10">
    <source>
        <dbReference type="ARBA" id="ARBA00022723"/>
    </source>
</evidence>
<keyword evidence="7" id="KW-0964">Secreted</keyword>
<gene>
    <name evidence="23" type="ORF">EEDITHA_LOCUS7593</name>
</gene>
<sequence>MNQEKLDTERIDFLTKECKFDPILEKNILSYKPIIDYIMTVITSKPVSEGFYALYTTFIDKFGPRPAGSKTLEEAIDYIKDLTYRSGIDNVTTENVLIPHWHREYESVKMVYPLTKNIKALGLGLSVSTPPEGITADVIVVNSFDEFDEIDYTKIIGKIVLFNAEFTSYSETVKYRTDAAIKAAEKGAAAVLIRSITPFSLYTPHTGALMYNKYVEKIPAAAITLEDADLMQRLYDQGEKIVIEMFMFNTFNSEISRNTIIDLQGVKEPEKLVIVSGHIDSWDVGQGAIDDGGGMMISWFVPVILKYLELEHRRTIRSILWTSEEPGLVGGREYLHRHYDELHNIDFILESDEGTFKPLGLKVAGSNSTKCIIAKILQLFPPIDKVQFVNTTGSEMSLFIKKGIPGASLLNKDDQYFWYHHTEADTLTAQNMDDVVECAAFWAAIAYVIADIPVNFS</sequence>
<keyword evidence="15" id="KW-0333">Golgi apparatus</keyword>
<evidence type="ECO:0000256" key="7">
    <source>
        <dbReference type="ARBA" id="ARBA00022525"/>
    </source>
</evidence>